<feature type="modified residue" description="4-aspartylphosphate" evidence="5">
    <location>
        <position position="54"/>
    </location>
</feature>
<dbReference type="Gene3D" id="3.30.70.270">
    <property type="match status" value="1"/>
</dbReference>
<feature type="domain" description="Response regulatory" evidence="6">
    <location>
        <begin position="5"/>
        <end position="121"/>
    </location>
</feature>
<keyword evidence="3" id="KW-0238">DNA-binding</keyword>
<dbReference type="SMART" id="SM00448">
    <property type="entry name" value="REC"/>
    <property type="match status" value="1"/>
</dbReference>
<dbReference type="SUPFAM" id="SSF55073">
    <property type="entry name" value="Nucleotide cyclase"/>
    <property type="match status" value="1"/>
</dbReference>
<dbReference type="PANTHER" id="PTHR48111">
    <property type="entry name" value="REGULATOR OF RPOS"/>
    <property type="match status" value="1"/>
</dbReference>
<accession>A0A2M8NYZ5</accession>
<name>A0A2M8NYZ5_9CHLR</name>
<organism evidence="7 8">
    <name type="scientific">Candidatus Thermofonsia Clade 1 bacterium</name>
    <dbReference type="NCBI Taxonomy" id="2364210"/>
    <lineage>
        <taxon>Bacteria</taxon>
        <taxon>Bacillati</taxon>
        <taxon>Chloroflexota</taxon>
        <taxon>Candidatus Thermofontia</taxon>
        <taxon>Candidatus Thermofonsia Clade 1</taxon>
    </lineage>
</organism>
<evidence type="ECO:0000256" key="3">
    <source>
        <dbReference type="ARBA" id="ARBA00023125"/>
    </source>
</evidence>
<dbReference type="InterPro" id="IPR029787">
    <property type="entry name" value="Nucleotide_cyclase"/>
</dbReference>
<dbReference type="GO" id="GO:0006355">
    <property type="term" value="P:regulation of DNA-templated transcription"/>
    <property type="evidence" value="ECO:0007669"/>
    <property type="project" value="TreeGrafter"/>
</dbReference>
<protein>
    <recommendedName>
        <fullName evidence="6">Response regulatory domain-containing protein</fullName>
    </recommendedName>
</protein>
<keyword evidence="1 5" id="KW-0597">Phosphoprotein</keyword>
<keyword evidence="4" id="KW-0804">Transcription</keyword>
<dbReference type="Proteomes" id="UP000228921">
    <property type="component" value="Unassembled WGS sequence"/>
</dbReference>
<sequence>MLKKRLLLIEDDFDVAEMLQVYFTAQGYEIFSAPNGKEGIATARAKLPNLILLDVMLPDIDGFDVCRSLRTTPLTKYIPIIFLTQRDRRADKVAGLELGADDYITKPFDIEELRLRVQGSLRRASREALTDERTGLPTGAAITEAENAFAAKSGWHRLQITLNGFGSFRDYYGFVAADEVLSFFSHALSECLSQHGTPEDIAAMHSETRYSLFTLSPNVPALIAALRNALQTGFPTFYNFTDRERGYLIVQDDQTGEQRVPLLSAEISVVEYREPTASDTPQAASA</sequence>
<dbReference type="GO" id="GO:0000976">
    <property type="term" value="F:transcription cis-regulatory region binding"/>
    <property type="evidence" value="ECO:0007669"/>
    <property type="project" value="TreeGrafter"/>
</dbReference>
<evidence type="ECO:0000256" key="5">
    <source>
        <dbReference type="PROSITE-ProRule" id="PRU00169"/>
    </source>
</evidence>
<dbReference type="InterPro" id="IPR001789">
    <property type="entry name" value="Sig_transdc_resp-reg_receiver"/>
</dbReference>
<evidence type="ECO:0000313" key="7">
    <source>
        <dbReference type="EMBL" id="PJF30520.1"/>
    </source>
</evidence>
<evidence type="ECO:0000256" key="2">
    <source>
        <dbReference type="ARBA" id="ARBA00023015"/>
    </source>
</evidence>
<dbReference type="InterPro" id="IPR039420">
    <property type="entry name" value="WalR-like"/>
</dbReference>
<keyword evidence="2" id="KW-0805">Transcription regulation</keyword>
<dbReference type="AlphaFoldDB" id="A0A2M8NYZ5"/>
<reference evidence="7 8" key="1">
    <citation type="submission" date="2017-11" db="EMBL/GenBank/DDBJ databases">
        <title>Evolution of Phototrophy in the Chloroflexi Phylum Driven by Horizontal Gene Transfer.</title>
        <authorList>
            <person name="Ward L.M."/>
            <person name="Hemp J."/>
            <person name="Shih P.M."/>
            <person name="Mcglynn S.E."/>
            <person name="Fischer W."/>
        </authorList>
    </citation>
    <scope>NUCLEOTIDE SEQUENCE [LARGE SCALE GENOMIC DNA]</scope>
    <source>
        <strain evidence="7">CP2_2F</strain>
    </source>
</reference>
<evidence type="ECO:0000256" key="4">
    <source>
        <dbReference type="ARBA" id="ARBA00023163"/>
    </source>
</evidence>
<dbReference type="EMBL" id="PGTK01000009">
    <property type="protein sequence ID" value="PJF30520.1"/>
    <property type="molecule type" value="Genomic_DNA"/>
</dbReference>
<gene>
    <name evidence="7" type="ORF">CUN51_07660</name>
</gene>
<dbReference type="PANTHER" id="PTHR48111:SF4">
    <property type="entry name" value="DNA-BINDING DUAL TRANSCRIPTIONAL REGULATOR OMPR"/>
    <property type="match status" value="1"/>
</dbReference>
<dbReference type="GO" id="GO:0032993">
    <property type="term" value="C:protein-DNA complex"/>
    <property type="evidence" value="ECO:0007669"/>
    <property type="project" value="TreeGrafter"/>
</dbReference>
<dbReference type="Pfam" id="PF00072">
    <property type="entry name" value="Response_reg"/>
    <property type="match status" value="1"/>
</dbReference>
<dbReference type="PROSITE" id="PS50110">
    <property type="entry name" value="RESPONSE_REGULATORY"/>
    <property type="match status" value="1"/>
</dbReference>
<dbReference type="GO" id="GO:0005829">
    <property type="term" value="C:cytosol"/>
    <property type="evidence" value="ECO:0007669"/>
    <property type="project" value="TreeGrafter"/>
</dbReference>
<evidence type="ECO:0000256" key="1">
    <source>
        <dbReference type="ARBA" id="ARBA00022553"/>
    </source>
</evidence>
<dbReference type="CDD" id="cd17574">
    <property type="entry name" value="REC_OmpR"/>
    <property type="match status" value="1"/>
</dbReference>
<evidence type="ECO:0000313" key="8">
    <source>
        <dbReference type="Proteomes" id="UP000228921"/>
    </source>
</evidence>
<dbReference type="InterPro" id="IPR011006">
    <property type="entry name" value="CheY-like_superfamily"/>
</dbReference>
<dbReference type="InterPro" id="IPR043128">
    <property type="entry name" value="Rev_trsase/Diguanyl_cyclase"/>
</dbReference>
<dbReference type="GO" id="GO:0000156">
    <property type="term" value="F:phosphorelay response regulator activity"/>
    <property type="evidence" value="ECO:0007669"/>
    <property type="project" value="TreeGrafter"/>
</dbReference>
<comment type="caution">
    <text evidence="7">The sequence shown here is derived from an EMBL/GenBank/DDBJ whole genome shotgun (WGS) entry which is preliminary data.</text>
</comment>
<dbReference type="Gene3D" id="3.40.50.2300">
    <property type="match status" value="1"/>
</dbReference>
<proteinExistence type="predicted"/>
<dbReference type="Gene3D" id="6.10.250.690">
    <property type="match status" value="1"/>
</dbReference>
<evidence type="ECO:0000259" key="6">
    <source>
        <dbReference type="PROSITE" id="PS50110"/>
    </source>
</evidence>
<dbReference type="SUPFAM" id="SSF52172">
    <property type="entry name" value="CheY-like"/>
    <property type="match status" value="1"/>
</dbReference>